<dbReference type="EMBL" id="FNYR01000021">
    <property type="protein sequence ID" value="SEJ10267.1"/>
    <property type="molecule type" value="Genomic_DNA"/>
</dbReference>
<evidence type="ECO:0000313" key="1">
    <source>
        <dbReference type="EMBL" id="SEJ10267.1"/>
    </source>
</evidence>
<dbReference type="RefSeq" id="WP_089673164.1">
    <property type="nucleotide sequence ID" value="NZ_CP024845.1"/>
</dbReference>
<dbReference type="KEGG" id="hae:halTADL_1388"/>
<accession>A0A1H6W879</accession>
<dbReference type="Proteomes" id="UP000198888">
    <property type="component" value="Unassembled WGS sequence"/>
</dbReference>
<organism evidence="1 2">
    <name type="scientific">Halohasta litchfieldiae</name>
    <dbReference type="NCBI Taxonomy" id="1073996"/>
    <lineage>
        <taxon>Archaea</taxon>
        <taxon>Methanobacteriati</taxon>
        <taxon>Methanobacteriota</taxon>
        <taxon>Stenosarchaea group</taxon>
        <taxon>Halobacteria</taxon>
        <taxon>Halobacteriales</taxon>
        <taxon>Haloferacaceae</taxon>
        <taxon>Halohasta</taxon>
    </lineage>
</organism>
<dbReference type="OrthoDB" id="200049at2157"/>
<protein>
    <submittedName>
        <fullName evidence="1">Uncharacterized protein</fullName>
    </submittedName>
</protein>
<proteinExistence type="predicted"/>
<dbReference type="GeneID" id="35002198"/>
<dbReference type="AlphaFoldDB" id="A0A1H6W879"/>
<reference evidence="1 2" key="1">
    <citation type="submission" date="2016-10" db="EMBL/GenBank/DDBJ databases">
        <authorList>
            <person name="de Groot N.N."/>
        </authorList>
    </citation>
    <scope>NUCLEOTIDE SEQUENCE [LARGE SCALE GENOMIC DNA]</scope>
    <source>
        <strain evidence="1 2">DSM 22187</strain>
    </source>
</reference>
<gene>
    <name evidence="1" type="ORF">SAMN05444271_12127</name>
</gene>
<evidence type="ECO:0000313" key="2">
    <source>
        <dbReference type="Proteomes" id="UP000198888"/>
    </source>
</evidence>
<accession>A0A2H4Q1B3</accession>
<keyword evidence="2" id="KW-1185">Reference proteome</keyword>
<sequence>MERLPSVEDLAGTYNTPAYANPMDAVEDYRQYQREWATTTLGSHAISTRMELPRGRIRSWEDGSRPDVVNGIETAREHGWLECEADSDTFAALNRLVAGVFSGGSISASTFEPSYSAPDDRVDGQLRADLDTLGVGSRIALSNSGNVEEIRPESDASVLGRVLVALGAPAGEKAGVVERLPSYLYRHADSTQREFARVYVANRATDRRDRNFMQIREERSDRYLDSVAVLLRSTMDVEVWRGDRTIRFRKAGMEAIGLVCLQR</sequence>
<name>A0A1H6W879_9EURY</name>